<dbReference type="RefSeq" id="WP_235226081.1">
    <property type="nucleotide sequence ID" value="NZ_JAKGAQ010000002.1"/>
</dbReference>
<reference evidence="1 2" key="1">
    <citation type="submission" date="2022-01" db="EMBL/GenBank/DDBJ databases">
        <title>Octadecabacter sp. nov., isolated from a marine alga.</title>
        <authorList>
            <person name="Jin M.S."/>
            <person name="Kim H.M."/>
            <person name="Han D.M."/>
            <person name="Jung J.J."/>
            <person name="Jeon C.O."/>
        </authorList>
    </citation>
    <scope>NUCLEOTIDE SEQUENCE [LARGE SCALE GENOMIC DNA]</scope>
    <source>
        <strain evidence="1 2">G9-8</strain>
    </source>
</reference>
<dbReference type="Proteomes" id="UP001200557">
    <property type="component" value="Unassembled WGS sequence"/>
</dbReference>
<gene>
    <name evidence="1" type="ORF">L0664_11965</name>
</gene>
<dbReference type="PROSITE" id="PS51257">
    <property type="entry name" value="PROKAR_LIPOPROTEIN"/>
    <property type="match status" value="1"/>
</dbReference>
<organism evidence="1 2">
    <name type="scientific">Octadecabacter dasysiphoniae</name>
    <dbReference type="NCBI Taxonomy" id="2909341"/>
    <lineage>
        <taxon>Bacteria</taxon>
        <taxon>Pseudomonadati</taxon>
        <taxon>Pseudomonadota</taxon>
        <taxon>Alphaproteobacteria</taxon>
        <taxon>Rhodobacterales</taxon>
        <taxon>Roseobacteraceae</taxon>
        <taxon>Octadecabacter</taxon>
    </lineage>
</organism>
<protein>
    <submittedName>
        <fullName evidence="1">Uncharacterized protein</fullName>
    </submittedName>
</protein>
<evidence type="ECO:0000313" key="1">
    <source>
        <dbReference type="EMBL" id="MCF2871785.1"/>
    </source>
</evidence>
<accession>A0ABS9CZG8</accession>
<sequence length="102" mass="10992">MKFRTASALICAVTVAACDTPSPEFRNVPAQVVTVGQSVFEVRRKGTTVELLRTNAEYAPTFASIIPRAAQAVQMATGCTARPQSWTGEQTLMQVEVDCPDT</sequence>
<dbReference type="EMBL" id="JAKGAQ010000002">
    <property type="protein sequence ID" value="MCF2871785.1"/>
    <property type="molecule type" value="Genomic_DNA"/>
</dbReference>
<name>A0ABS9CZG8_9RHOB</name>
<keyword evidence="2" id="KW-1185">Reference proteome</keyword>
<comment type="caution">
    <text evidence="1">The sequence shown here is derived from an EMBL/GenBank/DDBJ whole genome shotgun (WGS) entry which is preliminary data.</text>
</comment>
<proteinExistence type="predicted"/>
<evidence type="ECO:0000313" key="2">
    <source>
        <dbReference type="Proteomes" id="UP001200557"/>
    </source>
</evidence>